<keyword evidence="2" id="KW-1185">Reference proteome</keyword>
<proteinExistence type="predicted"/>
<dbReference type="Gramene" id="RZC72133">
    <property type="protein sequence ID" value="RZC72133"/>
    <property type="gene ID" value="C5167_035302"/>
</dbReference>
<name>A0A4Y7KFH9_PAPSO</name>
<dbReference type="AlphaFoldDB" id="A0A4Y7KFH9"/>
<accession>A0A4Y7KFH9</accession>
<organism evidence="1 2">
    <name type="scientific">Papaver somniferum</name>
    <name type="common">Opium poppy</name>
    <dbReference type="NCBI Taxonomy" id="3469"/>
    <lineage>
        <taxon>Eukaryota</taxon>
        <taxon>Viridiplantae</taxon>
        <taxon>Streptophyta</taxon>
        <taxon>Embryophyta</taxon>
        <taxon>Tracheophyta</taxon>
        <taxon>Spermatophyta</taxon>
        <taxon>Magnoliopsida</taxon>
        <taxon>Ranunculales</taxon>
        <taxon>Papaveraceae</taxon>
        <taxon>Papaveroideae</taxon>
        <taxon>Papaver</taxon>
    </lineage>
</organism>
<reference evidence="1 2" key="1">
    <citation type="journal article" date="2018" name="Science">
        <title>The opium poppy genome and morphinan production.</title>
        <authorList>
            <person name="Guo L."/>
            <person name="Winzer T."/>
            <person name="Yang X."/>
            <person name="Li Y."/>
            <person name="Ning Z."/>
            <person name="He Z."/>
            <person name="Teodor R."/>
            <person name="Lu Y."/>
            <person name="Bowser T.A."/>
            <person name="Graham I.A."/>
            <person name="Ye K."/>
        </authorList>
    </citation>
    <scope>NUCLEOTIDE SEQUENCE [LARGE SCALE GENOMIC DNA]</scope>
    <source>
        <strain evidence="2">cv. HN1</strain>
        <tissue evidence="1">Leaves</tissue>
    </source>
</reference>
<dbReference type="Proteomes" id="UP000316621">
    <property type="component" value="Chromosome 7"/>
</dbReference>
<evidence type="ECO:0000313" key="2">
    <source>
        <dbReference type="Proteomes" id="UP000316621"/>
    </source>
</evidence>
<sequence length="188" mass="20867">MESGKMVDLNNGSSDCCNNLRGNTRSQFWSPPSLRRRIARILLLPSSINQPSSPPPHLLSSVSPASPMGFVIHGNWVFMKCVPSMYLMGSSFHLRDKYILKSVEDLGWKSVEADYSPEGVISAATSPNTAAQKANSWWGIFMSSKVFRAKNIGIGVPVDLDIVLVHHMRRCVKTWNAVPSEYLTHYSA</sequence>
<protein>
    <submittedName>
        <fullName evidence="1">Uncharacterized protein</fullName>
    </submittedName>
</protein>
<gene>
    <name evidence="1" type="ORF">C5167_035302</name>
</gene>
<evidence type="ECO:0000313" key="1">
    <source>
        <dbReference type="EMBL" id="RZC72133.1"/>
    </source>
</evidence>
<dbReference type="EMBL" id="CM010721">
    <property type="protein sequence ID" value="RZC72133.1"/>
    <property type="molecule type" value="Genomic_DNA"/>
</dbReference>